<reference evidence="13 14" key="1">
    <citation type="submission" date="2023-11" db="EMBL/GenBank/DDBJ databases">
        <authorList>
            <person name="Hedman E."/>
            <person name="Englund M."/>
            <person name="Stromberg M."/>
            <person name="Nyberg Akerstrom W."/>
            <person name="Nylinder S."/>
            <person name="Jareborg N."/>
            <person name="Kallberg Y."/>
            <person name="Kronander E."/>
        </authorList>
    </citation>
    <scope>NUCLEOTIDE SEQUENCE [LARGE SCALE GENOMIC DNA]</scope>
</reference>
<dbReference type="FunFam" id="1.20.1560.10:FF:000026">
    <property type="entry name" value="Multidrug resistance-associated protein lethal(2)03659"/>
    <property type="match status" value="1"/>
</dbReference>
<dbReference type="InterPro" id="IPR044726">
    <property type="entry name" value="ABCC_6TM_D2"/>
</dbReference>
<keyword evidence="8 10" id="KW-0472">Membrane</keyword>
<dbReference type="SUPFAM" id="SSF90123">
    <property type="entry name" value="ABC transporter transmembrane region"/>
    <property type="match status" value="2"/>
</dbReference>
<dbReference type="GO" id="GO:0005524">
    <property type="term" value="F:ATP binding"/>
    <property type="evidence" value="ECO:0007669"/>
    <property type="project" value="UniProtKB-KW"/>
</dbReference>
<evidence type="ECO:0000256" key="3">
    <source>
        <dbReference type="ARBA" id="ARBA00022692"/>
    </source>
</evidence>
<dbReference type="PANTHER" id="PTHR24223">
    <property type="entry name" value="ATP-BINDING CASSETTE SUB-FAMILY C"/>
    <property type="match status" value="1"/>
</dbReference>
<feature type="domain" description="ABC transporter" evidence="11">
    <location>
        <begin position="1115"/>
        <end position="1344"/>
    </location>
</feature>
<evidence type="ECO:0000313" key="14">
    <source>
        <dbReference type="Proteomes" id="UP001314205"/>
    </source>
</evidence>
<dbReference type="Pfam" id="PF00664">
    <property type="entry name" value="ABC_membrane"/>
    <property type="match status" value="2"/>
</dbReference>
<feature type="domain" description="ABC transmembrane type-1" evidence="12">
    <location>
        <begin position="96"/>
        <end position="377"/>
    </location>
</feature>
<dbReference type="CDD" id="cd18579">
    <property type="entry name" value="ABC_6TM_ABCC_D1"/>
    <property type="match status" value="1"/>
</dbReference>
<keyword evidence="5" id="KW-0547">Nucleotide-binding</keyword>
<feature type="transmembrane region" description="Helical" evidence="10">
    <location>
        <begin position="92"/>
        <end position="118"/>
    </location>
</feature>
<feature type="domain" description="ABC transmembrane type-1" evidence="12">
    <location>
        <begin position="732"/>
        <end position="1081"/>
    </location>
</feature>
<dbReference type="GO" id="GO:0016020">
    <property type="term" value="C:membrane"/>
    <property type="evidence" value="ECO:0007669"/>
    <property type="project" value="UniProtKB-SubCell"/>
</dbReference>
<dbReference type="Gene3D" id="1.20.1560.10">
    <property type="entry name" value="ABC transporter type 1, transmembrane domain"/>
    <property type="match status" value="2"/>
</dbReference>
<dbReference type="GO" id="GO:0140359">
    <property type="term" value="F:ABC-type transporter activity"/>
    <property type="evidence" value="ECO:0007669"/>
    <property type="project" value="InterPro"/>
</dbReference>
<dbReference type="CDD" id="cd03250">
    <property type="entry name" value="ABCC_MRP_domain1"/>
    <property type="match status" value="1"/>
</dbReference>
<keyword evidence="14" id="KW-1185">Reference proteome</keyword>
<dbReference type="InterPro" id="IPR017871">
    <property type="entry name" value="ABC_transporter-like_CS"/>
</dbReference>
<accession>A0AAV1M0K3</accession>
<feature type="compositionally biased region" description="Basic and acidic residues" evidence="9">
    <location>
        <begin position="415"/>
        <end position="426"/>
    </location>
</feature>
<evidence type="ECO:0000256" key="10">
    <source>
        <dbReference type="SAM" id="Phobius"/>
    </source>
</evidence>
<keyword evidence="7 10" id="KW-1133">Transmembrane helix</keyword>
<feature type="transmembrane region" description="Helical" evidence="10">
    <location>
        <begin position="235"/>
        <end position="254"/>
    </location>
</feature>
<keyword evidence="3 10" id="KW-0812">Transmembrane</keyword>
<sequence length="1377" mass="153367">MDSKVVLKDKNPHDKANIFSKIFLWWSFGLFRKGYKQGLTIEDLFQARDSDHSGRLGDRLEEAWQKELDNARRTDSKPSLAKAIIRSFWLEYMLCGFLTGILFIILWPLIPFTLALFIGYFSDEKTPENYRNAHINNFLMNFLSVSTSLMLNHAQLAQGCVGMKVRIACCSLLYRKILKLSCSGLGKTEPGQVINLMSNDVNRFDIAAPFLHYIWIMPIVVPVVSYLVWQHVGLATLAALAVIFLQTVVVQAYLSNLQGKFRGKIAKRTDERVKVMSELVNGVQVIKMYAWEKPFEKLVDKLRRLEVSYILKTSLIKGFSTALSVFTERFILFSAIVTFVLLGGNIRAEITFSLVQYFNLLQLACNICFPMALAFLAESMVSVRRLEEFLLLDELKSFKAKELSSDSKGPITNGVDKEKQSEKDKPNPTGLILTNVSASWSQNPIVETLRNITLNVKPGEFVGVAGLVGSGKSSLLQLILGELEPSHGTICLGGARISYASQEPWLFVATVRQNILFGLPYDRVRYKKVVSACALLRDFELLPAGDATLVGERGISLSGGQRARIGLARACYRQADLYLLDDPLSAVDTHVGKHLISECITGLLRNTTRILVTHQLHHLKAADNVIILRSGEIETQGTFEEVSRSPLFEELLEEDEQSEAEDNNTAKGRTQLLRQRTMSIKSYTSVNSTVAEYGNENEEEPEETAELMEKGRVSGSVYVKYFRAGGGWALLALALVSILLAQVVTSISDLWLTHWMNDVEAKHLRFEDEKSNAYYTITNNETNVINETSESLIVDDTTTNQVSPTTMNPNLTVIGTMVKTALTIQNITSGEEPLDHSFYIYIWAGAILGCILLTTERSLLFLWICMRGSIKLHNLMFSNILAATMRFFDTNPSGRILNRFSKDMGIVDEILPRMILDSLQVFMVMLGILVMVAIVNPYMLLTTAVCGLFMYMWTLVYLSTAQAIKRVEGVSRSPVFSHVSASMAGLTTIRASKAEEMLRIQFDEKQDVHTAAWYLTLTSNTAFSIWLSLISAVYVIVVAYTFLLLDDGATKSGNVGLALSQGLILVNMVQYGVKQATEVVSQMTSVERVVQFTSLPQEQADGPAPPPGWPQRARLVFKDLYLRYDMEAEPVLKNLNIIIESGWKVGIVGRTGAGKSSLISALFRLAPIDGHVYIDDVDTGKIALKELRSKIAIIPQEPVLFSASLRYNMDPFDKYTDADIWQALEQVELKQSVTSLSAAVAAGGSNFSAGQRQLLCLARAALARNRLLVLDEATANVDPNTDALIQKSIRKHFSECTVITVAHRLHTVADSDRVIVMEAGQIVESGHPHELLQKSDGYFTRMVKQLSPASEQSLRELASNAYAQHIKYVDADEQGQS</sequence>
<feature type="region of interest" description="Disordered" evidence="9">
    <location>
        <begin position="404"/>
        <end position="429"/>
    </location>
</feature>
<dbReference type="Pfam" id="PF00005">
    <property type="entry name" value="ABC_tran"/>
    <property type="match status" value="2"/>
</dbReference>
<keyword evidence="6" id="KW-0067">ATP-binding</keyword>
<feature type="transmembrane region" description="Helical" evidence="10">
    <location>
        <begin position="1023"/>
        <end position="1043"/>
    </location>
</feature>
<evidence type="ECO:0000256" key="6">
    <source>
        <dbReference type="ARBA" id="ARBA00022840"/>
    </source>
</evidence>
<dbReference type="InterPro" id="IPR003593">
    <property type="entry name" value="AAA+_ATPase"/>
</dbReference>
<evidence type="ECO:0000256" key="9">
    <source>
        <dbReference type="SAM" id="MobiDB-lite"/>
    </source>
</evidence>
<feature type="transmembrane region" description="Helical" evidence="10">
    <location>
        <begin position="354"/>
        <end position="376"/>
    </location>
</feature>
<dbReference type="PROSITE" id="PS00211">
    <property type="entry name" value="ABC_TRANSPORTER_1"/>
    <property type="match status" value="1"/>
</dbReference>
<feature type="transmembrane region" description="Helical" evidence="10">
    <location>
        <begin position="210"/>
        <end position="229"/>
    </location>
</feature>
<feature type="transmembrane region" description="Helical" evidence="10">
    <location>
        <begin position="330"/>
        <end position="348"/>
    </location>
</feature>
<dbReference type="GO" id="GO:0016887">
    <property type="term" value="F:ATP hydrolysis activity"/>
    <property type="evidence" value="ECO:0007669"/>
    <property type="project" value="InterPro"/>
</dbReference>
<proteinExistence type="predicted"/>
<dbReference type="FunFam" id="3.40.50.300:FF:000163">
    <property type="entry name" value="Multidrug resistance-associated protein member 4"/>
    <property type="match status" value="1"/>
</dbReference>
<dbReference type="InterPro" id="IPR036640">
    <property type="entry name" value="ABC1_TM_sf"/>
</dbReference>
<dbReference type="CDD" id="cd03244">
    <property type="entry name" value="ABCC_MRP_domain2"/>
    <property type="match status" value="1"/>
</dbReference>
<feature type="domain" description="ABC transporter" evidence="11">
    <location>
        <begin position="431"/>
        <end position="655"/>
    </location>
</feature>
<evidence type="ECO:0000256" key="4">
    <source>
        <dbReference type="ARBA" id="ARBA00022737"/>
    </source>
</evidence>
<gene>
    <name evidence="13" type="ORF">PARMNEM_LOCUS18664</name>
</gene>
<name>A0AAV1M0K3_9NEOP</name>
<feature type="transmembrane region" description="Helical" evidence="10">
    <location>
        <begin position="914"/>
        <end position="934"/>
    </location>
</feature>
<feature type="transmembrane region" description="Helical" evidence="10">
    <location>
        <begin position="838"/>
        <end position="866"/>
    </location>
</feature>
<dbReference type="PANTHER" id="PTHR24223:SF415">
    <property type="entry name" value="FI20190P1"/>
    <property type="match status" value="1"/>
</dbReference>
<evidence type="ECO:0000256" key="1">
    <source>
        <dbReference type="ARBA" id="ARBA00004141"/>
    </source>
</evidence>
<comment type="subcellular location">
    <subcellularLocation>
        <location evidence="1">Membrane</location>
        <topology evidence="1">Multi-pass membrane protein</topology>
    </subcellularLocation>
</comment>
<evidence type="ECO:0000256" key="2">
    <source>
        <dbReference type="ARBA" id="ARBA00022448"/>
    </source>
</evidence>
<dbReference type="CDD" id="cd18580">
    <property type="entry name" value="ABC_6TM_ABCC_D2"/>
    <property type="match status" value="1"/>
</dbReference>
<evidence type="ECO:0000259" key="12">
    <source>
        <dbReference type="PROSITE" id="PS50929"/>
    </source>
</evidence>
<dbReference type="InterPro" id="IPR011527">
    <property type="entry name" value="ABC1_TM_dom"/>
</dbReference>
<dbReference type="EMBL" id="CAVLGL010000115">
    <property type="protein sequence ID" value="CAK1599829.1"/>
    <property type="molecule type" value="Genomic_DNA"/>
</dbReference>
<dbReference type="InterPro" id="IPR050173">
    <property type="entry name" value="ABC_transporter_C-like"/>
</dbReference>
<evidence type="ECO:0000259" key="11">
    <source>
        <dbReference type="PROSITE" id="PS50893"/>
    </source>
</evidence>
<keyword evidence="4" id="KW-0677">Repeat</keyword>
<protein>
    <submittedName>
        <fullName evidence="13">Uncharacterized protein</fullName>
    </submittedName>
</protein>
<organism evidence="13 14">
    <name type="scientific">Parnassius mnemosyne</name>
    <name type="common">clouded apollo</name>
    <dbReference type="NCBI Taxonomy" id="213953"/>
    <lineage>
        <taxon>Eukaryota</taxon>
        <taxon>Metazoa</taxon>
        <taxon>Ecdysozoa</taxon>
        <taxon>Arthropoda</taxon>
        <taxon>Hexapoda</taxon>
        <taxon>Insecta</taxon>
        <taxon>Pterygota</taxon>
        <taxon>Neoptera</taxon>
        <taxon>Endopterygota</taxon>
        <taxon>Lepidoptera</taxon>
        <taxon>Glossata</taxon>
        <taxon>Ditrysia</taxon>
        <taxon>Papilionoidea</taxon>
        <taxon>Papilionidae</taxon>
        <taxon>Parnassiinae</taxon>
        <taxon>Parnassini</taxon>
        <taxon>Parnassius</taxon>
        <taxon>Driopa</taxon>
    </lineage>
</organism>
<evidence type="ECO:0000256" key="5">
    <source>
        <dbReference type="ARBA" id="ARBA00022741"/>
    </source>
</evidence>
<evidence type="ECO:0000256" key="7">
    <source>
        <dbReference type="ARBA" id="ARBA00022989"/>
    </source>
</evidence>
<dbReference type="SMART" id="SM00382">
    <property type="entry name" value="AAA"/>
    <property type="match status" value="2"/>
</dbReference>
<dbReference type="SUPFAM" id="SSF52540">
    <property type="entry name" value="P-loop containing nucleoside triphosphate hydrolases"/>
    <property type="match status" value="2"/>
</dbReference>
<dbReference type="InterPro" id="IPR003439">
    <property type="entry name" value="ABC_transporter-like_ATP-bd"/>
</dbReference>
<feature type="transmembrane region" description="Helical" evidence="10">
    <location>
        <begin position="728"/>
        <end position="747"/>
    </location>
</feature>
<keyword evidence="2" id="KW-0813">Transport</keyword>
<dbReference type="InterPro" id="IPR044746">
    <property type="entry name" value="ABCC_6TM_D1"/>
</dbReference>
<dbReference type="PROSITE" id="PS50929">
    <property type="entry name" value="ABC_TM1F"/>
    <property type="match status" value="2"/>
</dbReference>
<feature type="transmembrane region" description="Helical" evidence="10">
    <location>
        <begin position="940"/>
        <end position="958"/>
    </location>
</feature>
<dbReference type="FunFam" id="3.40.50.300:FF:000973">
    <property type="entry name" value="Multidrug resistance-associated protein 4"/>
    <property type="match status" value="1"/>
</dbReference>
<dbReference type="InterPro" id="IPR027417">
    <property type="entry name" value="P-loop_NTPase"/>
</dbReference>
<dbReference type="PROSITE" id="PS50893">
    <property type="entry name" value="ABC_TRANSPORTER_2"/>
    <property type="match status" value="2"/>
</dbReference>
<comment type="caution">
    <text evidence="13">The sequence shown here is derived from an EMBL/GenBank/DDBJ whole genome shotgun (WGS) entry which is preliminary data.</text>
</comment>
<dbReference type="Proteomes" id="UP001314205">
    <property type="component" value="Unassembled WGS sequence"/>
</dbReference>
<evidence type="ECO:0000313" key="13">
    <source>
        <dbReference type="EMBL" id="CAK1599829.1"/>
    </source>
</evidence>
<dbReference type="Gene3D" id="3.40.50.300">
    <property type="entry name" value="P-loop containing nucleotide triphosphate hydrolases"/>
    <property type="match status" value="2"/>
</dbReference>
<evidence type="ECO:0000256" key="8">
    <source>
        <dbReference type="ARBA" id="ARBA00023136"/>
    </source>
</evidence>